<keyword evidence="3" id="KW-1185">Reference proteome</keyword>
<protein>
    <submittedName>
        <fullName evidence="2">Uncharacterized protein</fullName>
    </submittedName>
</protein>
<gene>
    <name evidence="2" type="ORF">SCUCBS95973_005746</name>
</gene>
<evidence type="ECO:0000256" key="1">
    <source>
        <dbReference type="SAM" id="MobiDB-lite"/>
    </source>
</evidence>
<dbReference type="EMBL" id="CAWUHB010000032">
    <property type="protein sequence ID" value="CAK7225105.1"/>
    <property type="molecule type" value="Genomic_DNA"/>
</dbReference>
<sequence>MAAPLVADASELFTDTAASILAPYHLQGATAALAALSTTFNPSLVYDLYGTPGGYGAYDALWQSADFVGHAEEVCNKDKGPETMPEPARERPDEDQVVPSISLAQDEPQSVPSGAPPPTETTLGSLDSVNADPSSIVFVTASTAGPKRQRKRKAATGATGGPSKKKNTASPTPGSSSSAAELSGCPSAMQYEFVMDGASQEAKVSNSSKPMTQ</sequence>
<comment type="caution">
    <text evidence="2">The sequence shown here is derived from an EMBL/GenBank/DDBJ whole genome shotgun (WGS) entry which is preliminary data.</text>
</comment>
<reference evidence="2 3" key="1">
    <citation type="submission" date="2024-01" db="EMBL/GenBank/DDBJ databases">
        <authorList>
            <person name="Allen C."/>
            <person name="Tagirdzhanova G."/>
        </authorList>
    </citation>
    <scope>NUCLEOTIDE SEQUENCE [LARGE SCALE GENOMIC DNA]</scope>
</reference>
<feature type="compositionally biased region" description="Polar residues" evidence="1">
    <location>
        <begin position="120"/>
        <end position="133"/>
    </location>
</feature>
<accession>A0ABP0C0B7</accession>
<proteinExistence type="predicted"/>
<feature type="compositionally biased region" description="Basic and acidic residues" evidence="1">
    <location>
        <begin position="76"/>
        <end position="94"/>
    </location>
</feature>
<name>A0ABP0C0B7_9PEZI</name>
<dbReference type="Proteomes" id="UP001642405">
    <property type="component" value="Unassembled WGS sequence"/>
</dbReference>
<feature type="region of interest" description="Disordered" evidence="1">
    <location>
        <begin position="76"/>
        <end position="183"/>
    </location>
</feature>
<feature type="compositionally biased region" description="Low complexity" evidence="1">
    <location>
        <begin position="168"/>
        <end position="180"/>
    </location>
</feature>
<evidence type="ECO:0000313" key="2">
    <source>
        <dbReference type="EMBL" id="CAK7225105.1"/>
    </source>
</evidence>
<evidence type="ECO:0000313" key="3">
    <source>
        <dbReference type="Proteomes" id="UP001642405"/>
    </source>
</evidence>
<organism evidence="2 3">
    <name type="scientific">Sporothrix curviconia</name>
    <dbReference type="NCBI Taxonomy" id="1260050"/>
    <lineage>
        <taxon>Eukaryota</taxon>
        <taxon>Fungi</taxon>
        <taxon>Dikarya</taxon>
        <taxon>Ascomycota</taxon>
        <taxon>Pezizomycotina</taxon>
        <taxon>Sordariomycetes</taxon>
        <taxon>Sordariomycetidae</taxon>
        <taxon>Ophiostomatales</taxon>
        <taxon>Ophiostomataceae</taxon>
        <taxon>Sporothrix</taxon>
    </lineage>
</organism>